<feature type="domain" description="ABC transporter" evidence="8">
    <location>
        <begin position="16"/>
        <end position="270"/>
    </location>
</feature>
<dbReference type="RefSeq" id="WP_264777564.1">
    <property type="nucleotide sequence ID" value="NZ_AP026561.1"/>
</dbReference>
<dbReference type="CDD" id="cd03257">
    <property type="entry name" value="ABC_NikE_OppD_transporters"/>
    <property type="match status" value="1"/>
</dbReference>
<comment type="similarity">
    <text evidence="2">Belongs to the ABC transporter superfamily.</text>
</comment>
<dbReference type="Pfam" id="PF08352">
    <property type="entry name" value="oligo_HPY"/>
    <property type="match status" value="1"/>
</dbReference>
<evidence type="ECO:0000256" key="3">
    <source>
        <dbReference type="ARBA" id="ARBA00022448"/>
    </source>
</evidence>
<keyword evidence="3" id="KW-0813">Transport</keyword>
<dbReference type="PROSITE" id="PS50893">
    <property type="entry name" value="ABC_TRANSPORTER_2"/>
    <property type="match status" value="1"/>
</dbReference>
<evidence type="ECO:0000256" key="7">
    <source>
        <dbReference type="ARBA" id="ARBA00023136"/>
    </source>
</evidence>
<comment type="subcellular location">
    <subcellularLocation>
        <location evidence="1">Cell membrane</location>
        <topology evidence="1">Peripheral membrane protein</topology>
    </subcellularLocation>
</comment>
<dbReference type="InterPro" id="IPR003593">
    <property type="entry name" value="AAA+_ATPase"/>
</dbReference>
<evidence type="ECO:0000256" key="2">
    <source>
        <dbReference type="ARBA" id="ARBA00005417"/>
    </source>
</evidence>
<name>A0ABM8AIR4_9DEIO</name>
<evidence type="ECO:0000256" key="5">
    <source>
        <dbReference type="ARBA" id="ARBA00022741"/>
    </source>
</evidence>
<evidence type="ECO:0000256" key="1">
    <source>
        <dbReference type="ARBA" id="ARBA00004202"/>
    </source>
</evidence>
<sequence>MAPQAQPHQPGPVLEVRGLKTHFKLDDGLLRAVDGVTFSVARGQTLAVIGESGCGKSVMARSILRLVKKPGFIAGGEILLHLGDSTVDVAQLRPNSVGLRDVRGQHVSMVFQEPMTSLSPVHTVGDQIAEVVRVHRTRDRRAALEVARDTLAKVGMPDPARALRAYPHELSGGLRQRAMIAMALAARPALLIADEPTTALDVTVQWQILRLLQGLQAELGMAMLYITHDLGVVAQIADAVAVMYLGRVVEYGSVYDVFENPLHPYTRGLMKSMPALGHRGEHLEAIRGNVPVPINLPRECPFRSRCDFAFEPCGELPALLEVEQGHATRCFLHHREVEHA</sequence>
<evidence type="ECO:0000256" key="4">
    <source>
        <dbReference type="ARBA" id="ARBA00022475"/>
    </source>
</evidence>
<dbReference type="GO" id="GO:0005524">
    <property type="term" value="F:ATP binding"/>
    <property type="evidence" value="ECO:0007669"/>
    <property type="project" value="UniProtKB-KW"/>
</dbReference>
<dbReference type="Gene3D" id="3.40.50.300">
    <property type="entry name" value="P-loop containing nucleotide triphosphate hydrolases"/>
    <property type="match status" value="1"/>
</dbReference>
<dbReference type="InterPro" id="IPR027417">
    <property type="entry name" value="P-loop_NTPase"/>
</dbReference>
<keyword evidence="7" id="KW-0472">Membrane</keyword>
<dbReference type="SUPFAM" id="SSF52540">
    <property type="entry name" value="P-loop containing nucleoside triphosphate hydrolases"/>
    <property type="match status" value="1"/>
</dbReference>
<dbReference type="InterPro" id="IPR050388">
    <property type="entry name" value="ABC_Ni/Peptide_Import"/>
</dbReference>
<geneLocation type="plasmid" evidence="9 10">
    <name>pDAETH-1</name>
</geneLocation>
<evidence type="ECO:0000313" key="9">
    <source>
        <dbReference type="EMBL" id="BDP43704.1"/>
    </source>
</evidence>
<keyword evidence="10" id="KW-1185">Reference proteome</keyword>
<keyword evidence="5" id="KW-0547">Nucleotide-binding</keyword>
<dbReference type="InterPro" id="IPR013563">
    <property type="entry name" value="Oligopep_ABC_C"/>
</dbReference>
<dbReference type="SMART" id="SM00382">
    <property type="entry name" value="AAA"/>
    <property type="match status" value="1"/>
</dbReference>
<dbReference type="NCBIfam" id="TIGR01727">
    <property type="entry name" value="oligo_HPY"/>
    <property type="match status" value="1"/>
</dbReference>
<dbReference type="PANTHER" id="PTHR43297:SF2">
    <property type="entry name" value="DIPEPTIDE TRANSPORT ATP-BINDING PROTEIN DPPD"/>
    <property type="match status" value="1"/>
</dbReference>
<dbReference type="Pfam" id="PF00005">
    <property type="entry name" value="ABC_tran"/>
    <property type="match status" value="1"/>
</dbReference>
<dbReference type="PANTHER" id="PTHR43297">
    <property type="entry name" value="OLIGOPEPTIDE TRANSPORT ATP-BINDING PROTEIN APPD"/>
    <property type="match status" value="1"/>
</dbReference>
<dbReference type="EMBL" id="AP026561">
    <property type="protein sequence ID" value="BDP43704.1"/>
    <property type="molecule type" value="Genomic_DNA"/>
</dbReference>
<dbReference type="InterPro" id="IPR003439">
    <property type="entry name" value="ABC_transporter-like_ATP-bd"/>
</dbReference>
<protein>
    <submittedName>
        <fullName evidence="9">ABC transporter ATP-binding protein</fullName>
    </submittedName>
</protein>
<gene>
    <name evidence="9" type="ORF">DAETH_36730</name>
</gene>
<evidence type="ECO:0000313" key="10">
    <source>
        <dbReference type="Proteomes" id="UP001064971"/>
    </source>
</evidence>
<organism evidence="9 10">
    <name type="scientific">Deinococcus aetherius</name>
    <dbReference type="NCBI Taxonomy" id="200252"/>
    <lineage>
        <taxon>Bacteria</taxon>
        <taxon>Thermotogati</taxon>
        <taxon>Deinococcota</taxon>
        <taxon>Deinococci</taxon>
        <taxon>Deinococcales</taxon>
        <taxon>Deinococcaceae</taxon>
        <taxon>Deinococcus</taxon>
    </lineage>
</organism>
<keyword evidence="4" id="KW-1003">Cell membrane</keyword>
<accession>A0ABM8AIR4</accession>
<evidence type="ECO:0000256" key="6">
    <source>
        <dbReference type="ARBA" id="ARBA00022840"/>
    </source>
</evidence>
<dbReference type="Proteomes" id="UP001064971">
    <property type="component" value="Plasmid pDAETH-1"/>
</dbReference>
<keyword evidence="6 9" id="KW-0067">ATP-binding</keyword>
<reference evidence="9" key="1">
    <citation type="submission" date="2022-07" db="EMBL/GenBank/DDBJ databases">
        <title>Complete Genome Sequence of the Radioresistant Bacterium Deinococcus aetherius ST0316, Isolated from the Air Dust collected in Lower Stratosphere above Japan.</title>
        <authorList>
            <person name="Satoh K."/>
            <person name="Hagiwara K."/>
            <person name="Katsumata K."/>
            <person name="Kubo A."/>
            <person name="Yokobori S."/>
            <person name="Yamagishi A."/>
            <person name="Oono Y."/>
            <person name="Narumi I."/>
        </authorList>
    </citation>
    <scope>NUCLEOTIDE SEQUENCE</scope>
    <source>
        <strain evidence="9">ST0316</strain>
        <plasmid evidence="9">pDAETH-1</plasmid>
    </source>
</reference>
<keyword evidence="9" id="KW-0614">Plasmid</keyword>
<proteinExistence type="inferred from homology"/>
<evidence type="ECO:0000259" key="8">
    <source>
        <dbReference type="PROSITE" id="PS50893"/>
    </source>
</evidence>